<dbReference type="PROSITE" id="PS50932">
    <property type="entry name" value="HTH_LACI_2"/>
    <property type="match status" value="1"/>
</dbReference>
<dbReference type="PANTHER" id="PTHR30146">
    <property type="entry name" value="LACI-RELATED TRANSCRIPTIONAL REPRESSOR"/>
    <property type="match status" value="1"/>
</dbReference>
<evidence type="ECO:0000313" key="7">
    <source>
        <dbReference type="EMBL" id="KNB69403.1"/>
    </source>
</evidence>
<accession>A0A0K9YKY4</accession>
<proteinExistence type="predicted"/>
<dbReference type="Pfam" id="PF13377">
    <property type="entry name" value="Peripla_BP_3"/>
    <property type="match status" value="1"/>
</dbReference>
<dbReference type="PRINTS" id="PR00036">
    <property type="entry name" value="HTHLACI"/>
</dbReference>
<dbReference type="InterPro" id="IPR010982">
    <property type="entry name" value="Lambda_DNA-bd_dom_sf"/>
</dbReference>
<dbReference type="InterPro" id="IPR000843">
    <property type="entry name" value="HTH_LacI"/>
</dbReference>
<dbReference type="Pfam" id="PF00356">
    <property type="entry name" value="LacI"/>
    <property type="match status" value="1"/>
</dbReference>
<dbReference type="InterPro" id="IPR046335">
    <property type="entry name" value="LacI/GalR-like_sensor"/>
</dbReference>
<feature type="domain" description="HTH cro/C1-type" evidence="5">
    <location>
        <begin position="7"/>
        <end position="57"/>
    </location>
</feature>
<dbReference type="CDD" id="cd06283">
    <property type="entry name" value="PBP1_RegR_EndR_KdgR-like"/>
    <property type="match status" value="1"/>
</dbReference>
<keyword evidence="1" id="KW-0805">Transcription regulation</keyword>
<protein>
    <submittedName>
        <fullName evidence="6">HTH-type transcriptional regulator KdgR</fullName>
    </submittedName>
</protein>
<reference evidence="6 9" key="3">
    <citation type="submission" date="2019-06" db="EMBL/GenBank/DDBJ databases">
        <title>Whole genome shotgun sequence of Brevibacillus reuszeri NBRC 15719.</title>
        <authorList>
            <person name="Hosoyama A."/>
            <person name="Uohara A."/>
            <person name="Ohji S."/>
            <person name="Ichikawa N."/>
        </authorList>
    </citation>
    <scope>NUCLEOTIDE SEQUENCE [LARGE SCALE GENOMIC DNA]</scope>
    <source>
        <strain evidence="6 9">NBRC 15719</strain>
    </source>
</reference>
<comment type="caution">
    <text evidence="7">The sequence shown here is derived from an EMBL/GenBank/DDBJ whole genome shotgun (WGS) entry which is preliminary data.</text>
</comment>
<evidence type="ECO:0000259" key="4">
    <source>
        <dbReference type="PROSITE" id="PS50932"/>
    </source>
</evidence>
<feature type="domain" description="HTH lacI-type" evidence="4">
    <location>
        <begin position="8"/>
        <end position="63"/>
    </location>
</feature>
<dbReference type="PATRIC" id="fig|54915.3.peg.4424"/>
<dbReference type="OrthoDB" id="1639518at2"/>
<reference evidence="8" key="1">
    <citation type="submission" date="2015-07" db="EMBL/GenBank/DDBJ databases">
        <title>Genome sequencing project for genomic taxonomy and phylogenomics of Bacillus-like bacteria.</title>
        <authorList>
            <person name="Liu B."/>
            <person name="Wang J."/>
            <person name="Zhu Y."/>
            <person name="Liu G."/>
            <person name="Chen Q."/>
            <person name="Chen Z."/>
            <person name="Lan J."/>
            <person name="Che J."/>
            <person name="Ge C."/>
            <person name="Shi H."/>
            <person name="Pan Z."/>
            <person name="Liu X."/>
        </authorList>
    </citation>
    <scope>NUCLEOTIDE SEQUENCE [LARGE SCALE GENOMIC DNA]</scope>
    <source>
        <strain evidence="8">DSM 9887</strain>
    </source>
</reference>
<dbReference type="Proteomes" id="UP000036834">
    <property type="component" value="Unassembled WGS sequence"/>
</dbReference>
<dbReference type="SMART" id="SM00354">
    <property type="entry name" value="HTH_LACI"/>
    <property type="match status" value="1"/>
</dbReference>
<dbReference type="STRING" id="54915.ADS79_26270"/>
<reference evidence="7" key="2">
    <citation type="submission" date="2015-07" db="EMBL/GenBank/DDBJ databases">
        <title>MeaNS - Measles Nucleotide Surveillance Program.</title>
        <authorList>
            <person name="Tran T."/>
            <person name="Druce J."/>
        </authorList>
    </citation>
    <scope>NUCLEOTIDE SEQUENCE</scope>
    <source>
        <strain evidence="7">DSM 9887</strain>
    </source>
</reference>
<dbReference type="EMBL" id="LGIQ01000011">
    <property type="protein sequence ID" value="KNB69403.1"/>
    <property type="molecule type" value="Genomic_DNA"/>
</dbReference>
<dbReference type="Gene3D" id="3.40.50.2300">
    <property type="match status" value="2"/>
</dbReference>
<dbReference type="SUPFAM" id="SSF53822">
    <property type="entry name" value="Periplasmic binding protein-like I"/>
    <property type="match status" value="1"/>
</dbReference>
<keyword evidence="2" id="KW-0238">DNA-binding</keyword>
<keyword evidence="3" id="KW-0804">Transcription</keyword>
<dbReference type="Proteomes" id="UP000319578">
    <property type="component" value="Unassembled WGS sequence"/>
</dbReference>
<name>A0A0K9YKY4_9BACL</name>
<evidence type="ECO:0000256" key="2">
    <source>
        <dbReference type="ARBA" id="ARBA00023125"/>
    </source>
</evidence>
<evidence type="ECO:0000313" key="9">
    <source>
        <dbReference type="Proteomes" id="UP000319578"/>
    </source>
</evidence>
<dbReference type="EMBL" id="BJON01000018">
    <property type="protein sequence ID" value="GED70829.1"/>
    <property type="molecule type" value="Genomic_DNA"/>
</dbReference>
<evidence type="ECO:0000313" key="8">
    <source>
        <dbReference type="Proteomes" id="UP000036834"/>
    </source>
</evidence>
<dbReference type="GO" id="GO:0003700">
    <property type="term" value="F:DNA-binding transcription factor activity"/>
    <property type="evidence" value="ECO:0007669"/>
    <property type="project" value="TreeGrafter"/>
</dbReference>
<evidence type="ECO:0000256" key="3">
    <source>
        <dbReference type="ARBA" id="ARBA00023163"/>
    </source>
</evidence>
<sequence length="340" mass="38037">MKKKLVKVTIKDVAKHAGVSTTTISRFLNGRYEAMGQETKEKIQKSIEILDFKPNQLARGLRNDRSNTIGFVVADIGNPYSVSVIQGMEEICSQLGYSIIICNANEDPEKERESLMMLESKHIDGLIINSSGKNNDLLMRIGAAIPVLLIDRKLPGMPFSTVTTDNTQGTLLAIEHLTARGCDRLHLFISDPDGISPRYERIYAFEQFAKNNNNVQTSLDIIEEYSQALVNEHVKKLVESKQPTEKIGLIAGNGKLSLMVLKAIHHLNYQVPEDLLLIGFDDPEWASIARPTLTVLSQPTYEIGRQAAEMIFAQIQKGQEAPPQTLELMMQLIQRESTEF</sequence>
<keyword evidence="9" id="KW-1185">Reference proteome</keyword>
<evidence type="ECO:0000256" key="1">
    <source>
        <dbReference type="ARBA" id="ARBA00023015"/>
    </source>
</evidence>
<dbReference type="CDD" id="cd01392">
    <property type="entry name" value="HTH_LacI"/>
    <property type="match status" value="1"/>
</dbReference>
<dbReference type="PROSITE" id="PS00356">
    <property type="entry name" value="HTH_LACI_1"/>
    <property type="match status" value="1"/>
</dbReference>
<dbReference type="PANTHER" id="PTHR30146:SF145">
    <property type="entry name" value="RIBOSE OPERON REPRESSOR"/>
    <property type="match status" value="1"/>
</dbReference>
<organism evidence="7 8">
    <name type="scientific">Brevibacillus reuszeri</name>
    <dbReference type="NCBI Taxonomy" id="54915"/>
    <lineage>
        <taxon>Bacteria</taxon>
        <taxon>Bacillati</taxon>
        <taxon>Bacillota</taxon>
        <taxon>Bacilli</taxon>
        <taxon>Bacillales</taxon>
        <taxon>Paenibacillaceae</taxon>
        <taxon>Brevibacillus</taxon>
    </lineage>
</organism>
<gene>
    <name evidence="6" type="primary">kdgR</name>
    <name evidence="7" type="ORF">ADS79_26270</name>
    <name evidence="6" type="ORF">BRE01_45310</name>
</gene>
<dbReference type="PROSITE" id="PS50943">
    <property type="entry name" value="HTH_CROC1"/>
    <property type="match status" value="1"/>
</dbReference>
<dbReference type="SUPFAM" id="SSF47413">
    <property type="entry name" value="lambda repressor-like DNA-binding domains"/>
    <property type="match status" value="1"/>
</dbReference>
<dbReference type="Gene3D" id="1.10.260.40">
    <property type="entry name" value="lambda repressor-like DNA-binding domains"/>
    <property type="match status" value="1"/>
</dbReference>
<dbReference type="InterPro" id="IPR001387">
    <property type="entry name" value="Cro/C1-type_HTH"/>
</dbReference>
<evidence type="ECO:0000313" key="6">
    <source>
        <dbReference type="EMBL" id="GED70829.1"/>
    </source>
</evidence>
<dbReference type="RefSeq" id="WP_049741411.1">
    <property type="nucleotide sequence ID" value="NZ_BJON01000018.1"/>
</dbReference>
<dbReference type="GO" id="GO:0000976">
    <property type="term" value="F:transcription cis-regulatory region binding"/>
    <property type="evidence" value="ECO:0007669"/>
    <property type="project" value="TreeGrafter"/>
</dbReference>
<dbReference type="AlphaFoldDB" id="A0A0K9YKY4"/>
<dbReference type="InterPro" id="IPR028082">
    <property type="entry name" value="Peripla_BP_I"/>
</dbReference>
<evidence type="ECO:0000259" key="5">
    <source>
        <dbReference type="PROSITE" id="PS50943"/>
    </source>
</evidence>